<keyword evidence="3" id="KW-1185">Reference proteome</keyword>
<dbReference type="EMBL" id="JBBPBK010000015">
    <property type="protein sequence ID" value="KAK9269783.1"/>
    <property type="molecule type" value="Genomic_DNA"/>
</dbReference>
<gene>
    <name evidence="2" type="ORF">L1049_001561</name>
</gene>
<feature type="compositionally biased region" description="Basic residues" evidence="1">
    <location>
        <begin position="64"/>
        <end position="83"/>
    </location>
</feature>
<dbReference type="Proteomes" id="UP001415857">
    <property type="component" value="Unassembled WGS sequence"/>
</dbReference>
<organism evidence="2 3">
    <name type="scientific">Liquidambar formosana</name>
    <name type="common">Formosan gum</name>
    <dbReference type="NCBI Taxonomy" id="63359"/>
    <lineage>
        <taxon>Eukaryota</taxon>
        <taxon>Viridiplantae</taxon>
        <taxon>Streptophyta</taxon>
        <taxon>Embryophyta</taxon>
        <taxon>Tracheophyta</taxon>
        <taxon>Spermatophyta</taxon>
        <taxon>Magnoliopsida</taxon>
        <taxon>eudicotyledons</taxon>
        <taxon>Gunneridae</taxon>
        <taxon>Pentapetalae</taxon>
        <taxon>Saxifragales</taxon>
        <taxon>Altingiaceae</taxon>
        <taxon>Liquidambar</taxon>
    </lineage>
</organism>
<comment type="caution">
    <text evidence="2">The sequence shown here is derived from an EMBL/GenBank/DDBJ whole genome shotgun (WGS) entry which is preliminary data.</text>
</comment>
<feature type="region of interest" description="Disordered" evidence="1">
    <location>
        <begin position="56"/>
        <end position="83"/>
    </location>
</feature>
<evidence type="ECO:0000256" key="1">
    <source>
        <dbReference type="SAM" id="MobiDB-lite"/>
    </source>
</evidence>
<name>A0AAP0NBQ2_LIQFO</name>
<evidence type="ECO:0000313" key="3">
    <source>
        <dbReference type="Proteomes" id="UP001415857"/>
    </source>
</evidence>
<proteinExistence type="predicted"/>
<protein>
    <submittedName>
        <fullName evidence="2">Uncharacterized protein</fullName>
    </submittedName>
</protein>
<evidence type="ECO:0000313" key="2">
    <source>
        <dbReference type="EMBL" id="KAK9269783.1"/>
    </source>
</evidence>
<reference evidence="2 3" key="1">
    <citation type="journal article" date="2024" name="Plant J.">
        <title>Genome sequences and population genomics reveal climatic adaptation and genomic divergence between two closely related sweetgum species.</title>
        <authorList>
            <person name="Xu W.Q."/>
            <person name="Ren C.Q."/>
            <person name="Zhang X.Y."/>
            <person name="Comes H.P."/>
            <person name="Liu X.H."/>
            <person name="Li Y.G."/>
            <person name="Kettle C.J."/>
            <person name="Jalonen R."/>
            <person name="Gaisberger H."/>
            <person name="Ma Y.Z."/>
            <person name="Qiu Y.X."/>
        </authorList>
    </citation>
    <scope>NUCLEOTIDE SEQUENCE [LARGE SCALE GENOMIC DNA]</scope>
    <source>
        <strain evidence="2">Hangzhou</strain>
    </source>
</reference>
<accession>A0AAP0NBQ2</accession>
<feature type="region of interest" description="Disordered" evidence="1">
    <location>
        <begin position="1"/>
        <end position="35"/>
    </location>
</feature>
<sequence length="110" mass="12773">MNNLSSPPLVGHREHKQKTTKQDNELQTNIDTPTHKIHNLRGTKCRIREQIHIFQGNKGTNKVHLGRGHHTSQKTKKHKQQHKQRIEYQCLCTNRSNKKTSTNKAESHAN</sequence>
<dbReference type="AlphaFoldDB" id="A0AAP0NBQ2"/>